<keyword evidence="2" id="KW-1185">Reference proteome</keyword>
<proteinExistence type="predicted"/>
<dbReference type="STRING" id="404380.Gbem_4135"/>
<evidence type="ECO:0000313" key="2">
    <source>
        <dbReference type="Proteomes" id="UP000008825"/>
    </source>
</evidence>
<organism evidence="1 2">
    <name type="scientific">Citrifermentans bemidjiense (strain ATCC BAA-1014 / DSM 16622 / JCM 12645 / Bem)</name>
    <name type="common">Geobacter bemidjiensis</name>
    <dbReference type="NCBI Taxonomy" id="404380"/>
    <lineage>
        <taxon>Bacteria</taxon>
        <taxon>Pseudomonadati</taxon>
        <taxon>Thermodesulfobacteriota</taxon>
        <taxon>Desulfuromonadia</taxon>
        <taxon>Geobacterales</taxon>
        <taxon>Geobacteraceae</taxon>
        <taxon>Citrifermentans</taxon>
    </lineage>
</organism>
<dbReference type="AlphaFoldDB" id="E1P6D6"/>
<accession>E1P6D6</accession>
<dbReference type="EMBL" id="CP001124">
    <property type="protein sequence ID" value="ADO00831.1"/>
    <property type="molecule type" value="Genomic_DNA"/>
</dbReference>
<evidence type="ECO:0000313" key="1">
    <source>
        <dbReference type="EMBL" id="ADO00831.1"/>
    </source>
</evidence>
<dbReference type="Proteomes" id="UP000008825">
    <property type="component" value="Chromosome"/>
</dbReference>
<gene>
    <name evidence="1" type="ordered locus">Gbem_4135</name>
</gene>
<reference evidence="1 2" key="1">
    <citation type="submission" date="2008-07" db="EMBL/GenBank/DDBJ databases">
        <title>Complete sequence of Geobacter bemidjiensis BEM.</title>
        <authorList>
            <consortium name="US DOE Joint Genome Institute"/>
            <person name="Lucas S."/>
            <person name="Copeland A."/>
            <person name="Lapidus A."/>
            <person name="Glavina del Rio T."/>
            <person name="Dalin E."/>
            <person name="Tice H."/>
            <person name="Bruce D."/>
            <person name="Goodwin L."/>
            <person name="Pitluck S."/>
            <person name="Kiss H."/>
            <person name="Brettin T."/>
            <person name="Detter J.C."/>
            <person name="Han C."/>
            <person name="Kuske C.R."/>
            <person name="Schmutz J."/>
            <person name="Larimer F."/>
            <person name="Land M."/>
            <person name="Hauser L."/>
            <person name="Kyrpides N."/>
            <person name="Lykidis A."/>
            <person name="Lovley D."/>
            <person name="Richardson P."/>
        </authorList>
    </citation>
    <scope>NUCLEOTIDE SEQUENCE [LARGE SCALE GENOMIC DNA]</scope>
    <source>
        <strain evidence="2">ATCC BAA-1014 / DSM 16622 / JCM 12645 / Bem</strain>
    </source>
</reference>
<reference evidence="1 2" key="2">
    <citation type="journal article" date="2010" name="BMC Genomics">
        <title>The genome of Geobacter bemidjiensis, exemplar for the subsurface clade of Geobacter species that predominate in Fe(III)-reducing subsurface environments.</title>
        <authorList>
            <person name="Aklujkar M."/>
            <person name="Young N.D."/>
            <person name="Holmes D."/>
            <person name="Chavan M."/>
            <person name="Risso C."/>
            <person name="Kiss H.E."/>
            <person name="Han C.S."/>
            <person name="Land M.L."/>
            <person name="Lovley D.R."/>
        </authorList>
    </citation>
    <scope>NUCLEOTIDE SEQUENCE [LARGE SCALE GENOMIC DNA]</scope>
    <source>
        <strain evidence="2">ATCC BAA-1014 / DSM 16622 / JCM 12645 / Bem</strain>
    </source>
</reference>
<dbReference type="KEGG" id="gbm:Gbem_4135"/>
<sequence length="55" mass="5973">MVSLTVSTATALSLLLCAVSFCSRCTRCGEPLCSVIEPIESPRRNLAFSIKVERL</sequence>
<dbReference type="HOGENOM" id="CLU_3025815_0_0_7"/>
<protein>
    <submittedName>
        <fullName evidence="1">Uncharacterized protein</fullName>
    </submittedName>
</protein>
<name>E1P6D6_CITBB</name>